<dbReference type="Proteomes" id="UP000772434">
    <property type="component" value="Unassembled WGS sequence"/>
</dbReference>
<evidence type="ECO:0000256" key="1">
    <source>
        <dbReference type="SAM" id="MobiDB-lite"/>
    </source>
</evidence>
<dbReference type="AlphaFoldDB" id="A0A9P5P9C0"/>
<feature type="region of interest" description="Disordered" evidence="1">
    <location>
        <begin position="39"/>
        <end position="70"/>
    </location>
</feature>
<proteinExistence type="predicted"/>
<feature type="signal peptide" evidence="2">
    <location>
        <begin position="1"/>
        <end position="23"/>
    </location>
</feature>
<gene>
    <name evidence="3" type="ORF">BDP27DRAFT_508499</name>
</gene>
<comment type="caution">
    <text evidence="3">The sequence shown here is derived from an EMBL/GenBank/DDBJ whole genome shotgun (WGS) entry which is preliminary data.</text>
</comment>
<evidence type="ECO:0000313" key="4">
    <source>
        <dbReference type="Proteomes" id="UP000772434"/>
    </source>
</evidence>
<keyword evidence="2" id="KW-0732">Signal</keyword>
<keyword evidence="4" id="KW-1185">Reference proteome</keyword>
<reference evidence="3" key="1">
    <citation type="submission" date="2020-11" db="EMBL/GenBank/DDBJ databases">
        <authorList>
            <consortium name="DOE Joint Genome Institute"/>
            <person name="Ahrendt S."/>
            <person name="Riley R."/>
            <person name="Andreopoulos W."/>
            <person name="Labutti K."/>
            <person name="Pangilinan J."/>
            <person name="Ruiz-Duenas F.J."/>
            <person name="Barrasa J.M."/>
            <person name="Sanchez-Garcia M."/>
            <person name="Camarero S."/>
            <person name="Miyauchi S."/>
            <person name="Serrano A."/>
            <person name="Linde D."/>
            <person name="Babiker R."/>
            <person name="Drula E."/>
            <person name="Ayuso-Fernandez I."/>
            <person name="Pacheco R."/>
            <person name="Padilla G."/>
            <person name="Ferreira P."/>
            <person name="Barriuso J."/>
            <person name="Kellner H."/>
            <person name="Castanera R."/>
            <person name="Alfaro M."/>
            <person name="Ramirez L."/>
            <person name="Pisabarro A.G."/>
            <person name="Kuo A."/>
            <person name="Tritt A."/>
            <person name="Lipzen A."/>
            <person name="He G."/>
            <person name="Yan M."/>
            <person name="Ng V."/>
            <person name="Cullen D."/>
            <person name="Martin F."/>
            <person name="Rosso M.-N."/>
            <person name="Henrissat B."/>
            <person name="Hibbett D."/>
            <person name="Martinez A.T."/>
            <person name="Grigoriev I.V."/>
        </authorList>
    </citation>
    <scope>NUCLEOTIDE SEQUENCE</scope>
    <source>
        <strain evidence="3">AH 40177</strain>
    </source>
</reference>
<evidence type="ECO:0000256" key="2">
    <source>
        <dbReference type="SAM" id="SignalP"/>
    </source>
</evidence>
<protein>
    <submittedName>
        <fullName evidence="3">Uncharacterized protein</fullName>
    </submittedName>
</protein>
<feature type="chain" id="PRO_5040278897" evidence="2">
    <location>
        <begin position="24"/>
        <end position="118"/>
    </location>
</feature>
<dbReference type="EMBL" id="JADNRY010000309">
    <property type="protein sequence ID" value="KAF9059323.1"/>
    <property type="molecule type" value="Genomic_DNA"/>
</dbReference>
<sequence length="118" mass="13512">MLKGSIFPCHMILFFPILQLGSSISRVRTIRSGRRPLRNVRKASTDSATDSLRPAIPRPKYPRAQHQQPSSRILIPQKIISCVHLEYQFQFPIVSPKSGGEDYCGNWTRFVFLDLLDN</sequence>
<organism evidence="3 4">
    <name type="scientific">Rhodocollybia butyracea</name>
    <dbReference type="NCBI Taxonomy" id="206335"/>
    <lineage>
        <taxon>Eukaryota</taxon>
        <taxon>Fungi</taxon>
        <taxon>Dikarya</taxon>
        <taxon>Basidiomycota</taxon>
        <taxon>Agaricomycotina</taxon>
        <taxon>Agaricomycetes</taxon>
        <taxon>Agaricomycetidae</taxon>
        <taxon>Agaricales</taxon>
        <taxon>Marasmiineae</taxon>
        <taxon>Omphalotaceae</taxon>
        <taxon>Rhodocollybia</taxon>
    </lineage>
</organism>
<accession>A0A9P5P9C0</accession>
<name>A0A9P5P9C0_9AGAR</name>
<evidence type="ECO:0000313" key="3">
    <source>
        <dbReference type="EMBL" id="KAF9059323.1"/>
    </source>
</evidence>